<reference evidence="1 2" key="2">
    <citation type="journal article" date="2012" name="Proc. Natl. Acad. Sci. U.S.A.">
        <title>Antigenic diversity is generated by distinct evolutionary mechanisms in African trypanosome species.</title>
        <authorList>
            <person name="Jackson A.P."/>
            <person name="Berry A."/>
            <person name="Aslett M."/>
            <person name="Allison H.C."/>
            <person name="Burton P."/>
            <person name="Vavrova-Anderson J."/>
            <person name="Brown R."/>
            <person name="Browne H."/>
            <person name="Corton N."/>
            <person name="Hauser H."/>
            <person name="Gamble J."/>
            <person name="Gilderthorp R."/>
            <person name="Marcello L."/>
            <person name="McQuillan J."/>
            <person name="Otto T.D."/>
            <person name="Quail M.A."/>
            <person name="Sanders M.J."/>
            <person name="van Tonder A."/>
            <person name="Ginger M.L."/>
            <person name="Field M.C."/>
            <person name="Barry J.D."/>
            <person name="Hertz-Fowler C."/>
            <person name="Berriman M."/>
        </authorList>
    </citation>
    <scope>NUCLEOTIDE SEQUENCE [LARGE SCALE GENOMIC DNA]</scope>
    <source>
        <strain evidence="1 2">IL3000</strain>
    </source>
</reference>
<protein>
    <submittedName>
        <fullName evidence="1">Uncharacterized protein</fullName>
    </submittedName>
</protein>
<dbReference type="AlphaFoldDB" id="F9WAW0"/>
<accession>F9WAW0</accession>
<dbReference type="Proteomes" id="UP000000702">
    <property type="component" value="Unassembled WGS sequence"/>
</dbReference>
<sequence>MKWLLLHKGNIISKKSAYFRRFLEKRDSLTSSSSSLIMLLPPSPQKLSSSTERLSSDMFPLRQPPSMIEYSLLNPVPCFKKNELWRNIQWGEISYYKRGWFIIRGSMISHHSQQNRIKLEIWHTLPQQ</sequence>
<name>F9WAW0_TRYCI</name>
<comment type="caution">
    <text evidence="1">The sequence shown here is derived from an EMBL/GenBank/DDBJ whole genome shotgun (WGS) entry which is preliminary data.</text>
</comment>
<dbReference type="EMBL" id="CAEQ01001489">
    <property type="protein sequence ID" value="CCD14382.1"/>
    <property type="molecule type" value="Genomic_DNA"/>
</dbReference>
<gene>
    <name evidence="1" type="ORF">TCIL3000_0_50000</name>
</gene>
<evidence type="ECO:0000313" key="1">
    <source>
        <dbReference type="EMBL" id="CCD14382.1"/>
    </source>
</evidence>
<evidence type="ECO:0000313" key="2">
    <source>
        <dbReference type="Proteomes" id="UP000000702"/>
    </source>
</evidence>
<reference evidence="2" key="1">
    <citation type="submission" date="2011-07" db="EMBL/GenBank/DDBJ databases">
        <title>Divergent evolution of antigenic variation in African trypanosomes.</title>
        <authorList>
            <person name="Jackson A.P."/>
            <person name="Berry A."/>
            <person name="Allison H.C."/>
            <person name="Burton P."/>
            <person name="Anderson J."/>
            <person name="Aslett M."/>
            <person name="Brown R."/>
            <person name="Corton N."/>
            <person name="Harris D."/>
            <person name="Hauser H."/>
            <person name="Gamble J."/>
            <person name="Gilderthorp R."/>
            <person name="McQuillan J."/>
            <person name="Quail M.A."/>
            <person name="Sanders M."/>
            <person name="Van Tonder A."/>
            <person name="Ginger M.L."/>
            <person name="Donelson J.E."/>
            <person name="Field M.C."/>
            <person name="Barry J.D."/>
            <person name="Berriman M."/>
            <person name="Hertz-Fowler C."/>
        </authorList>
    </citation>
    <scope>NUCLEOTIDE SEQUENCE [LARGE SCALE GENOMIC DNA]</scope>
    <source>
        <strain evidence="2">IL3000</strain>
    </source>
</reference>
<keyword evidence="2" id="KW-1185">Reference proteome</keyword>
<proteinExistence type="predicted"/>
<organism evidence="1 2">
    <name type="scientific">Trypanosoma congolense (strain IL3000)</name>
    <dbReference type="NCBI Taxonomy" id="1068625"/>
    <lineage>
        <taxon>Eukaryota</taxon>
        <taxon>Discoba</taxon>
        <taxon>Euglenozoa</taxon>
        <taxon>Kinetoplastea</taxon>
        <taxon>Metakinetoplastina</taxon>
        <taxon>Trypanosomatida</taxon>
        <taxon>Trypanosomatidae</taxon>
        <taxon>Trypanosoma</taxon>
        <taxon>Nannomonas</taxon>
    </lineage>
</organism>